<proteinExistence type="predicted"/>
<dbReference type="AlphaFoldDB" id="A0A553JZF6"/>
<name>A0A553JZF6_9ACTN</name>
<dbReference type="Pfam" id="PF13399">
    <property type="entry name" value="LytR_C"/>
    <property type="match status" value="1"/>
</dbReference>
<feature type="compositionally biased region" description="Low complexity" evidence="1">
    <location>
        <begin position="171"/>
        <end position="181"/>
    </location>
</feature>
<evidence type="ECO:0000256" key="1">
    <source>
        <dbReference type="SAM" id="MobiDB-lite"/>
    </source>
</evidence>
<gene>
    <name evidence="3" type="ORF">FOJ82_11215</name>
</gene>
<evidence type="ECO:0000313" key="4">
    <source>
        <dbReference type="Proteomes" id="UP000317638"/>
    </source>
</evidence>
<dbReference type="RefSeq" id="WP_143938569.1">
    <property type="nucleotide sequence ID" value="NZ_VKKG01000004.1"/>
</dbReference>
<protein>
    <submittedName>
        <fullName evidence="3">LytR family transcriptional regulator</fullName>
    </submittedName>
</protein>
<dbReference type="OrthoDB" id="3728747at2"/>
<feature type="region of interest" description="Disordered" evidence="1">
    <location>
        <begin position="139"/>
        <end position="181"/>
    </location>
</feature>
<keyword evidence="4" id="KW-1185">Reference proteome</keyword>
<organism evidence="3 4">
    <name type="scientific">Tessaracoccus rhinocerotis</name>
    <dbReference type="NCBI Taxonomy" id="1689449"/>
    <lineage>
        <taxon>Bacteria</taxon>
        <taxon>Bacillati</taxon>
        <taxon>Actinomycetota</taxon>
        <taxon>Actinomycetes</taxon>
        <taxon>Propionibacteriales</taxon>
        <taxon>Propionibacteriaceae</taxon>
        <taxon>Tessaracoccus</taxon>
    </lineage>
</organism>
<comment type="caution">
    <text evidence="3">The sequence shown here is derived from an EMBL/GenBank/DDBJ whole genome shotgun (WGS) entry which is preliminary data.</text>
</comment>
<sequence length="181" mass="19291">MRIFRLIATPVLLLGLLAFLVWGAFWGWRNLTAPLPTPEPTPCVTVTTDTVTVADVSVRVYNGGFTSGLARRQASRLEDLGFNVIRVGNTDERVSGTVIRGNEVNVPAKRLVMSSFTGATFENDDRVDGTVDVLLGSDFGGETDPETEQIYQVSSGGSVCLPPSPEPTDSPSPSATATTES</sequence>
<evidence type="ECO:0000259" key="2">
    <source>
        <dbReference type="Pfam" id="PF13399"/>
    </source>
</evidence>
<dbReference type="Gene3D" id="3.30.70.2390">
    <property type="match status" value="1"/>
</dbReference>
<accession>A0A553JZF6</accession>
<dbReference type="EMBL" id="VKKG01000004">
    <property type="protein sequence ID" value="TRY17829.1"/>
    <property type="molecule type" value="Genomic_DNA"/>
</dbReference>
<reference evidence="3 4" key="1">
    <citation type="submission" date="2019-07" db="EMBL/GenBank/DDBJ databases">
        <authorList>
            <person name="Zhou L.-Y."/>
        </authorList>
    </citation>
    <scope>NUCLEOTIDE SEQUENCE [LARGE SCALE GENOMIC DNA]</scope>
    <source>
        <strain evidence="3 4">YIM 101269</strain>
    </source>
</reference>
<evidence type="ECO:0000313" key="3">
    <source>
        <dbReference type="EMBL" id="TRY17829.1"/>
    </source>
</evidence>
<dbReference type="InterPro" id="IPR027381">
    <property type="entry name" value="LytR/CpsA/Psr_C"/>
</dbReference>
<dbReference type="Proteomes" id="UP000317638">
    <property type="component" value="Unassembled WGS sequence"/>
</dbReference>
<feature type="domain" description="LytR/CpsA/Psr regulator C-terminal" evidence="2">
    <location>
        <begin position="55"/>
        <end position="139"/>
    </location>
</feature>